<feature type="region of interest" description="Disordered" evidence="7">
    <location>
        <begin position="219"/>
        <end position="240"/>
    </location>
</feature>
<feature type="transmembrane region" description="Helical" evidence="6">
    <location>
        <begin position="67"/>
        <end position="84"/>
    </location>
</feature>
<dbReference type="Proteomes" id="UP001081071">
    <property type="component" value="Unassembled WGS sequence"/>
</dbReference>
<dbReference type="PANTHER" id="PTHR12608:SF1">
    <property type="entry name" value="TRANSMEMBRANE PROTEIN 165"/>
    <property type="match status" value="1"/>
</dbReference>
<evidence type="ECO:0000313" key="9">
    <source>
        <dbReference type="Proteomes" id="UP001081071"/>
    </source>
</evidence>
<feature type="transmembrane region" description="Helical" evidence="6">
    <location>
        <begin position="170"/>
        <end position="188"/>
    </location>
</feature>
<keyword evidence="4 6" id="KW-1133">Transmembrane helix</keyword>
<evidence type="ECO:0000256" key="7">
    <source>
        <dbReference type="SAM" id="MobiDB-lite"/>
    </source>
</evidence>
<comment type="caution">
    <text evidence="8">The sequence shown here is derived from an EMBL/GenBank/DDBJ whole genome shotgun (WGS) entry which is preliminary data.</text>
</comment>
<evidence type="ECO:0000256" key="1">
    <source>
        <dbReference type="ARBA" id="ARBA00004141"/>
    </source>
</evidence>
<gene>
    <name evidence="8" type="ORF">O4220_00945</name>
</gene>
<dbReference type="PANTHER" id="PTHR12608">
    <property type="entry name" value="TRANSMEMBRANE PROTEIN HTP-1 RELATED"/>
    <property type="match status" value="1"/>
</dbReference>
<proteinExistence type="inferred from homology"/>
<dbReference type="RefSeq" id="WP_269601682.1">
    <property type="nucleotide sequence ID" value="NZ_JAPWIJ010000001.1"/>
</dbReference>
<dbReference type="InterPro" id="IPR001727">
    <property type="entry name" value="GDT1-like"/>
</dbReference>
<comment type="subcellular location">
    <subcellularLocation>
        <location evidence="1 6">Membrane</location>
        <topology evidence="1 6">Multi-pass membrane protein</topology>
    </subcellularLocation>
</comment>
<feature type="transmembrane region" description="Helical" evidence="6">
    <location>
        <begin position="194"/>
        <end position="213"/>
    </location>
</feature>
<dbReference type="Pfam" id="PF01169">
    <property type="entry name" value="GDT1"/>
    <property type="match status" value="2"/>
</dbReference>
<evidence type="ECO:0000256" key="3">
    <source>
        <dbReference type="ARBA" id="ARBA00022692"/>
    </source>
</evidence>
<sequence>MLSALLLSFAVIFVAELGDKSQLMAMTFALRYKWYVVIGGITVATTIVHLVSVAVGHFLGVSIPTEAISIVGGIAFVIFGLWTLRGDSLSDDEGAKASRVTKSAFLAIASAFFLAELGDKTMLATVTLAADNDWVGVWIGSTIGMVAADALAIVVGAVLGKHLPERMIQYGAAILFFVFGAVLFFEGLMPGTSAPYIAAGVVVAISAIIVAVLRAKASRTKPSGSGGSHEIEPRTTTEDA</sequence>
<keyword evidence="9" id="KW-1185">Reference proteome</keyword>
<evidence type="ECO:0000256" key="4">
    <source>
        <dbReference type="ARBA" id="ARBA00022989"/>
    </source>
</evidence>
<evidence type="ECO:0000256" key="6">
    <source>
        <dbReference type="RuleBase" id="RU365102"/>
    </source>
</evidence>
<name>A0ABT4M7Z1_9NOCA</name>
<evidence type="ECO:0000256" key="5">
    <source>
        <dbReference type="ARBA" id="ARBA00023136"/>
    </source>
</evidence>
<feature type="transmembrane region" description="Helical" evidence="6">
    <location>
        <begin position="34"/>
        <end position="55"/>
    </location>
</feature>
<dbReference type="EMBL" id="JAPWIJ010000001">
    <property type="protein sequence ID" value="MCZ4517062.1"/>
    <property type="molecule type" value="Genomic_DNA"/>
</dbReference>
<keyword evidence="5 6" id="KW-0472">Membrane</keyword>
<feature type="transmembrane region" description="Helical" evidence="6">
    <location>
        <begin position="135"/>
        <end position="158"/>
    </location>
</feature>
<accession>A0ABT4M7Z1</accession>
<feature type="compositionally biased region" description="Basic and acidic residues" evidence="7">
    <location>
        <begin position="229"/>
        <end position="240"/>
    </location>
</feature>
<protein>
    <recommendedName>
        <fullName evidence="6">GDT1 family protein</fullName>
    </recommendedName>
</protein>
<comment type="similarity">
    <text evidence="2 6">Belongs to the GDT1 family.</text>
</comment>
<organism evidence="8 9">
    <name type="scientific">Rhodococcus ruber</name>
    <dbReference type="NCBI Taxonomy" id="1830"/>
    <lineage>
        <taxon>Bacteria</taxon>
        <taxon>Bacillati</taxon>
        <taxon>Actinomycetota</taxon>
        <taxon>Actinomycetes</taxon>
        <taxon>Mycobacteriales</taxon>
        <taxon>Nocardiaceae</taxon>
        <taxon>Rhodococcus</taxon>
    </lineage>
</organism>
<keyword evidence="3 6" id="KW-0812">Transmembrane</keyword>
<evidence type="ECO:0000256" key="2">
    <source>
        <dbReference type="ARBA" id="ARBA00009190"/>
    </source>
</evidence>
<evidence type="ECO:0000313" key="8">
    <source>
        <dbReference type="EMBL" id="MCZ4517062.1"/>
    </source>
</evidence>
<reference evidence="8" key="1">
    <citation type="submission" date="2022-12" db="EMBL/GenBank/DDBJ databases">
        <authorList>
            <person name="Krivoruchko A.V."/>
            <person name="Elkin A."/>
        </authorList>
    </citation>
    <scope>NUCLEOTIDE SEQUENCE</scope>
    <source>
        <strain evidence="8">IEGM 1391</strain>
    </source>
</reference>